<proteinExistence type="inferred from homology"/>
<name>A0A261RKM6_9BORD</name>
<sequence>MTTVTPQYPQARLRRGLLGAMLAAALGVAGLPAQAAAYPDRPVRMVVPFGPGTTTDTISRIIAEALAKPLGQQVVVENKAGGGGTIGTAQVARAAPDGYTLVMGTVGTHAINQALYKNPGYDPVKDFAPVAFVGQTPTFLVTGTGSGIQTLKELAAASAKSPGVAFASAGSGTSGHLAGELLKARLGGEMLHVPYKEGGMAVSDVMSGQVQFMFYHPAAVMPHIQAGKLRALGVSSVRRSAAAPDVPSIAEQTGSDFDLVAWFMLYAPSATPEPVLATLRKAAQDALGDPAVLKRLASQGVEQGGESTRNLASFQQAEMGKWSDLVRRSGAMVN</sequence>
<dbReference type="Gene3D" id="3.40.190.10">
    <property type="entry name" value="Periplasmic binding protein-like II"/>
    <property type="match status" value="1"/>
</dbReference>
<dbReference type="SUPFAM" id="SSF53850">
    <property type="entry name" value="Periplasmic binding protein-like II"/>
    <property type="match status" value="1"/>
</dbReference>
<dbReference type="Proteomes" id="UP000216947">
    <property type="component" value="Unassembled WGS sequence"/>
</dbReference>
<comment type="caution">
    <text evidence="3">The sequence shown here is derived from an EMBL/GenBank/DDBJ whole genome shotgun (WGS) entry which is preliminary data.</text>
</comment>
<protein>
    <recommendedName>
        <fullName evidence="5">LacI family transcriptional regulator</fullName>
    </recommendedName>
</protein>
<organism evidence="3 4">
    <name type="scientific">Bordetella genomosp. 7</name>
    <dbReference type="NCBI Taxonomy" id="1416805"/>
    <lineage>
        <taxon>Bacteria</taxon>
        <taxon>Pseudomonadati</taxon>
        <taxon>Pseudomonadota</taxon>
        <taxon>Betaproteobacteria</taxon>
        <taxon>Burkholderiales</taxon>
        <taxon>Alcaligenaceae</taxon>
        <taxon>Bordetella</taxon>
    </lineage>
</organism>
<evidence type="ECO:0000256" key="1">
    <source>
        <dbReference type="ARBA" id="ARBA00006987"/>
    </source>
</evidence>
<dbReference type="RefSeq" id="WP_038851886.1">
    <property type="nucleotide sequence ID" value="NZ_NEVI01000015.1"/>
</dbReference>
<dbReference type="CDD" id="cd07012">
    <property type="entry name" value="PBP2_Bug_TTT"/>
    <property type="match status" value="1"/>
</dbReference>
<comment type="similarity">
    <text evidence="1">Belongs to the UPF0065 (bug) family.</text>
</comment>
<dbReference type="Pfam" id="PF03401">
    <property type="entry name" value="TctC"/>
    <property type="match status" value="1"/>
</dbReference>
<evidence type="ECO:0000313" key="4">
    <source>
        <dbReference type="Proteomes" id="UP000216947"/>
    </source>
</evidence>
<dbReference type="PANTHER" id="PTHR42928:SF5">
    <property type="entry name" value="BLR1237 PROTEIN"/>
    <property type="match status" value="1"/>
</dbReference>
<dbReference type="PANTHER" id="PTHR42928">
    <property type="entry name" value="TRICARBOXYLATE-BINDING PROTEIN"/>
    <property type="match status" value="1"/>
</dbReference>
<keyword evidence="2" id="KW-0732">Signal</keyword>
<dbReference type="InterPro" id="IPR042100">
    <property type="entry name" value="Bug_dom1"/>
</dbReference>
<accession>A0A261RKM6</accession>
<dbReference type="PROSITE" id="PS51318">
    <property type="entry name" value="TAT"/>
    <property type="match status" value="1"/>
</dbReference>
<evidence type="ECO:0000313" key="3">
    <source>
        <dbReference type="EMBL" id="OZI25222.1"/>
    </source>
</evidence>
<dbReference type="InterPro" id="IPR006311">
    <property type="entry name" value="TAT_signal"/>
</dbReference>
<feature type="chain" id="PRO_5012492376" description="LacI family transcriptional regulator" evidence="2">
    <location>
        <begin position="36"/>
        <end position="334"/>
    </location>
</feature>
<gene>
    <name evidence="3" type="ORF">CAL19_07090</name>
</gene>
<dbReference type="EMBL" id="NEVK01000003">
    <property type="protein sequence ID" value="OZI25222.1"/>
    <property type="molecule type" value="Genomic_DNA"/>
</dbReference>
<reference evidence="4" key="1">
    <citation type="submission" date="2017-05" db="EMBL/GenBank/DDBJ databases">
        <title>Complete and WGS of Bordetella genogroups.</title>
        <authorList>
            <person name="Spilker T."/>
            <person name="Lipuma J."/>
        </authorList>
    </citation>
    <scope>NUCLEOTIDE SEQUENCE [LARGE SCALE GENOMIC DNA]</scope>
    <source>
        <strain evidence="4">AU18089</strain>
    </source>
</reference>
<dbReference type="InterPro" id="IPR005064">
    <property type="entry name" value="BUG"/>
</dbReference>
<evidence type="ECO:0008006" key="5">
    <source>
        <dbReference type="Google" id="ProtNLM"/>
    </source>
</evidence>
<feature type="signal peptide" evidence="2">
    <location>
        <begin position="1"/>
        <end position="35"/>
    </location>
</feature>
<evidence type="ECO:0000256" key="2">
    <source>
        <dbReference type="SAM" id="SignalP"/>
    </source>
</evidence>
<dbReference type="PIRSF" id="PIRSF017082">
    <property type="entry name" value="YflP"/>
    <property type="match status" value="1"/>
</dbReference>
<keyword evidence="4" id="KW-1185">Reference proteome</keyword>
<dbReference type="AlphaFoldDB" id="A0A261RKM6"/>
<dbReference type="OrthoDB" id="8818816at2"/>
<dbReference type="Gene3D" id="3.40.190.150">
    <property type="entry name" value="Bordetella uptake gene, domain 1"/>
    <property type="match status" value="1"/>
</dbReference>